<reference evidence="18" key="1">
    <citation type="submission" date="2009-09" db="EMBL/GenBank/DDBJ databases">
        <authorList>
            <person name="Weinstock G."/>
            <person name="Sodergren E."/>
            <person name="Clifton S."/>
            <person name="Fulton L."/>
            <person name="Fulton B."/>
            <person name="Courtney L."/>
            <person name="Fronick C."/>
            <person name="Harrison M."/>
            <person name="Strong C."/>
            <person name="Farmer C."/>
            <person name="Delahaunty K."/>
            <person name="Markovic C."/>
            <person name="Hall O."/>
            <person name="Minx P."/>
            <person name="Tomlinson C."/>
            <person name="Mitreva M."/>
            <person name="Nelson J."/>
            <person name="Hou S."/>
            <person name="Wollam A."/>
            <person name="Pepin K.H."/>
            <person name="Johnson M."/>
            <person name="Bhonagiri V."/>
            <person name="Nash W.E."/>
            <person name="Warren W."/>
            <person name="Chinwalla A."/>
            <person name="Mardis E.R."/>
            <person name="Wilson R.K."/>
        </authorList>
    </citation>
    <scope>NUCLEOTIDE SEQUENCE [LARGE SCALE GENOMIC DNA]</scope>
    <source>
        <strain evidence="18">DSM 20583</strain>
    </source>
</reference>
<feature type="binding site" evidence="15">
    <location>
        <position position="149"/>
    </location>
    <ligand>
        <name>Mg(2+)</name>
        <dbReference type="ChEBI" id="CHEBI:18420"/>
    </ligand>
</feature>
<evidence type="ECO:0000256" key="4">
    <source>
        <dbReference type="ARBA" id="ARBA00011738"/>
    </source>
</evidence>
<evidence type="ECO:0000256" key="2">
    <source>
        <dbReference type="ARBA" id="ARBA00004496"/>
    </source>
</evidence>
<keyword evidence="12 15" id="KW-0378">Hydrolase</keyword>
<evidence type="ECO:0000256" key="7">
    <source>
        <dbReference type="ARBA" id="ARBA00022664"/>
    </source>
</evidence>
<protein>
    <recommendedName>
        <fullName evidence="15">Ribonuclease 3</fullName>
        <ecNumber evidence="15">3.1.26.3</ecNumber>
    </recommendedName>
    <alternativeName>
        <fullName evidence="15">Ribonuclease III</fullName>
        <shortName evidence="15">RNase III</shortName>
    </alternativeName>
</protein>
<dbReference type="HAMAP" id="MF_00104">
    <property type="entry name" value="RNase_III"/>
    <property type="match status" value="1"/>
</dbReference>
<evidence type="ECO:0000259" key="17">
    <source>
        <dbReference type="PROSITE" id="PS50142"/>
    </source>
</evidence>
<keyword evidence="6 15" id="KW-0698">rRNA processing</keyword>
<evidence type="ECO:0000256" key="1">
    <source>
        <dbReference type="ARBA" id="ARBA00000109"/>
    </source>
</evidence>
<dbReference type="InterPro" id="IPR000999">
    <property type="entry name" value="RNase_III_dom"/>
</dbReference>
<dbReference type="InterPro" id="IPR036389">
    <property type="entry name" value="RNase_III_sf"/>
</dbReference>
<comment type="cofactor">
    <cofactor evidence="15">
        <name>Mg(2+)</name>
        <dbReference type="ChEBI" id="CHEBI:18420"/>
    </cofactor>
</comment>
<dbReference type="Gene3D" id="1.10.1520.10">
    <property type="entry name" value="Ribonuclease III domain"/>
    <property type="match status" value="1"/>
</dbReference>
<dbReference type="GO" id="GO:0042802">
    <property type="term" value="F:identical protein binding"/>
    <property type="evidence" value="ECO:0007669"/>
    <property type="project" value="UniProtKB-ARBA"/>
</dbReference>
<dbReference type="GO" id="GO:0019843">
    <property type="term" value="F:rRNA binding"/>
    <property type="evidence" value="ECO:0007669"/>
    <property type="project" value="UniProtKB-KW"/>
</dbReference>
<evidence type="ECO:0000256" key="11">
    <source>
        <dbReference type="ARBA" id="ARBA00022759"/>
    </source>
</evidence>
<comment type="subunit">
    <text evidence="4 15">Homodimer.</text>
</comment>
<keyword evidence="7 15" id="KW-0507">mRNA processing</keyword>
<dbReference type="Pfam" id="PF14622">
    <property type="entry name" value="Ribonucleas_3_3"/>
    <property type="match status" value="1"/>
</dbReference>
<comment type="similarity">
    <text evidence="3">Belongs to the ribonuclease III family.</text>
</comment>
<dbReference type="PROSITE" id="PS00517">
    <property type="entry name" value="RNASE_3_1"/>
    <property type="match status" value="1"/>
</dbReference>
<evidence type="ECO:0000313" key="19">
    <source>
        <dbReference type="Proteomes" id="UP000003755"/>
    </source>
</evidence>
<dbReference type="SUPFAM" id="SSF54768">
    <property type="entry name" value="dsRNA-binding domain-like"/>
    <property type="match status" value="1"/>
</dbReference>
<keyword evidence="15" id="KW-0699">rRNA-binding</keyword>
<keyword evidence="13 15" id="KW-0460">Magnesium</keyword>
<dbReference type="NCBIfam" id="TIGR02191">
    <property type="entry name" value="RNaseIII"/>
    <property type="match status" value="1"/>
</dbReference>
<dbReference type="GO" id="GO:0008033">
    <property type="term" value="P:tRNA processing"/>
    <property type="evidence" value="ECO:0007669"/>
    <property type="project" value="UniProtKB-KW"/>
</dbReference>
<evidence type="ECO:0000256" key="12">
    <source>
        <dbReference type="ARBA" id="ARBA00022801"/>
    </source>
</evidence>
<dbReference type="GO" id="GO:0006397">
    <property type="term" value="P:mRNA processing"/>
    <property type="evidence" value="ECO:0007669"/>
    <property type="project" value="UniProtKB-UniRule"/>
</dbReference>
<dbReference type="eggNOG" id="COG0571">
    <property type="taxonomic scope" value="Bacteria"/>
</dbReference>
<feature type="active site" evidence="15">
    <location>
        <position position="80"/>
    </location>
</feature>
<evidence type="ECO:0000256" key="8">
    <source>
        <dbReference type="ARBA" id="ARBA00022694"/>
    </source>
</evidence>
<proteinExistence type="inferred from homology"/>
<keyword evidence="9 15" id="KW-0540">Nuclease</keyword>
<dbReference type="GO" id="GO:0004525">
    <property type="term" value="F:ribonuclease III activity"/>
    <property type="evidence" value="ECO:0007669"/>
    <property type="project" value="UniProtKB-UniRule"/>
</dbReference>
<evidence type="ECO:0000256" key="15">
    <source>
        <dbReference type="HAMAP-Rule" id="MF_00104"/>
    </source>
</evidence>
<evidence type="ECO:0000313" key="18">
    <source>
        <dbReference type="EMBL" id="EEX21682.1"/>
    </source>
</evidence>
<dbReference type="Pfam" id="PF00035">
    <property type="entry name" value="dsrm"/>
    <property type="match status" value="1"/>
</dbReference>
<dbReference type="EC" id="3.1.26.3" evidence="15"/>
<feature type="binding site" evidence="15">
    <location>
        <position position="152"/>
    </location>
    <ligand>
        <name>Mg(2+)</name>
        <dbReference type="ChEBI" id="CHEBI:18420"/>
    </ligand>
</feature>
<evidence type="ECO:0000259" key="16">
    <source>
        <dbReference type="PROSITE" id="PS50137"/>
    </source>
</evidence>
<keyword evidence="8 15" id="KW-0819">tRNA processing</keyword>
<keyword evidence="10 15" id="KW-0479">Metal-binding</keyword>
<sequence length="263" mass="29596">MSSRKIRSVLIKGGHFCIIKKENKGADMKNSKKFLELEKKIGYEFENFDLLVNALTHSSYANEHHIAYKENNERLEFLGDAVLELTSSEFLFYQYADLPEGKLTKKRASIVCEPTLALCAKEISLGDYLLLGKGEEATGGRNRNSIISDAMEALIGAIYLDGGFANAKEFVHKYILNDIENKQLFYDSKTTLQEIVQAQYEDDVKYVLVKEEGPDHNKSFYVEALLGDKKLGEGCGHTKKAAEQQAAYCAIKKLRDEKGDLCI</sequence>
<keyword evidence="14 15" id="KW-0694">RNA-binding</keyword>
<dbReference type="HOGENOM" id="CLU_000907_1_3_9"/>
<feature type="domain" description="RNase III" evidence="17">
    <location>
        <begin position="34"/>
        <end position="163"/>
    </location>
</feature>
<dbReference type="PANTHER" id="PTHR11207">
    <property type="entry name" value="RIBONUCLEASE III"/>
    <property type="match status" value="1"/>
</dbReference>
<keyword evidence="5 15" id="KW-0963">Cytoplasm</keyword>
<dbReference type="CDD" id="cd00593">
    <property type="entry name" value="RIBOc"/>
    <property type="match status" value="1"/>
</dbReference>
<dbReference type="GO" id="GO:0046872">
    <property type="term" value="F:metal ion binding"/>
    <property type="evidence" value="ECO:0007669"/>
    <property type="project" value="UniProtKB-KW"/>
</dbReference>
<feature type="active site" evidence="15">
    <location>
        <position position="152"/>
    </location>
</feature>
<dbReference type="PANTHER" id="PTHR11207:SF0">
    <property type="entry name" value="RIBONUCLEASE 3"/>
    <property type="match status" value="1"/>
</dbReference>
<keyword evidence="11 15" id="KW-0255">Endonuclease</keyword>
<dbReference type="GO" id="GO:0006364">
    <property type="term" value="P:rRNA processing"/>
    <property type="evidence" value="ECO:0007669"/>
    <property type="project" value="UniProtKB-UniRule"/>
</dbReference>
<dbReference type="InterPro" id="IPR014720">
    <property type="entry name" value="dsRBD_dom"/>
</dbReference>
<dbReference type="AlphaFoldDB" id="C9L8J0"/>
<dbReference type="SUPFAM" id="SSF69065">
    <property type="entry name" value="RNase III domain-like"/>
    <property type="match status" value="1"/>
</dbReference>
<dbReference type="FunFam" id="3.30.160.20:FF:000003">
    <property type="entry name" value="Ribonuclease 3"/>
    <property type="match status" value="1"/>
</dbReference>
<comment type="caution">
    <text evidence="18">The sequence shown here is derived from an EMBL/GenBank/DDBJ whole genome shotgun (WGS) entry which is preliminary data.</text>
</comment>
<accession>C9L8J0</accession>
<comment type="subcellular location">
    <subcellularLocation>
        <location evidence="2 15">Cytoplasm</location>
    </subcellularLocation>
</comment>
<dbReference type="PROSITE" id="PS50137">
    <property type="entry name" value="DS_RBD"/>
    <property type="match status" value="1"/>
</dbReference>
<evidence type="ECO:0000256" key="14">
    <source>
        <dbReference type="ARBA" id="ARBA00022884"/>
    </source>
</evidence>
<comment type="catalytic activity">
    <reaction evidence="1 15">
        <text>Endonucleolytic cleavage to 5'-phosphomonoester.</text>
        <dbReference type="EC" id="3.1.26.3"/>
    </reaction>
</comment>
<dbReference type="Gene3D" id="3.30.160.20">
    <property type="match status" value="1"/>
</dbReference>
<evidence type="ECO:0000256" key="10">
    <source>
        <dbReference type="ARBA" id="ARBA00022723"/>
    </source>
</evidence>
<comment type="function">
    <text evidence="15">Digests double-stranded RNA. Involved in the processing of primary rRNA transcript to yield the immediate precursors to the large and small rRNAs (23S and 16S). Processes some mRNAs, and tRNAs when they are encoded in the rRNA operon. Processes pre-crRNA and tracrRNA of type II CRISPR loci if present in the organism.</text>
</comment>
<keyword evidence="19" id="KW-1185">Reference proteome</keyword>
<dbReference type="PROSITE" id="PS50142">
    <property type="entry name" value="RNASE_3_2"/>
    <property type="match status" value="1"/>
</dbReference>
<dbReference type="InterPro" id="IPR011907">
    <property type="entry name" value="RNase_III"/>
</dbReference>
<evidence type="ECO:0000256" key="13">
    <source>
        <dbReference type="ARBA" id="ARBA00022842"/>
    </source>
</evidence>
<organism evidence="18 19">
    <name type="scientific">Blautia hansenii DSM 20583</name>
    <dbReference type="NCBI Taxonomy" id="537007"/>
    <lineage>
        <taxon>Bacteria</taxon>
        <taxon>Bacillati</taxon>
        <taxon>Bacillota</taxon>
        <taxon>Clostridia</taxon>
        <taxon>Lachnospirales</taxon>
        <taxon>Lachnospiraceae</taxon>
        <taxon>Blautia</taxon>
    </lineage>
</organism>
<evidence type="ECO:0000256" key="9">
    <source>
        <dbReference type="ARBA" id="ARBA00022722"/>
    </source>
</evidence>
<dbReference type="SMART" id="SM00535">
    <property type="entry name" value="RIBOc"/>
    <property type="match status" value="1"/>
</dbReference>
<evidence type="ECO:0000256" key="5">
    <source>
        <dbReference type="ARBA" id="ARBA00022490"/>
    </source>
</evidence>
<feature type="binding site" evidence="15">
    <location>
        <position position="76"/>
    </location>
    <ligand>
        <name>Mg(2+)</name>
        <dbReference type="ChEBI" id="CHEBI:18420"/>
    </ligand>
</feature>
<dbReference type="CDD" id="cd10845">
    <property type="entry name" value="DSRM_RNAse_III_family"/>
    <property type="match status" value="1"/>
</dbReference>
<dbReference type="STRING" id="537007.BLAHAN_05712"/>
<dbReference type="GO" id="GO:0005737">
    <property type="term" value="C:cytoplasm"/>
    <property type="evidence" value="ECO:0007669"/>
    <property type="project" value="UniProtKB-SubCell"/>
</dbReference>
<dbReference type="GO" id="GO:0003725">
    <property type="term" value="F:double-stranded RNA binding"/>
    <property type="evidence" value="ECO:0007669"/>
    <property type="project" value="TreeGrafter"/>
</dbReference>
<feature type="domain" description="DRBM" evidence="16">
    <location>
        <begin position="187"/>
        <end position="256"/>
    </location>
</feature>
<dbReference type="Proteomes" id="UP000003755">
    <property type="component" value="Unassembled WGS sequence"/>
</dbReference>
<dbReference type="FunFam" id="1.10.1520.10:FF:000001">
    <property type="entry name" value="Ribonuclease 3"/>
    <property type="match status" value="1"/>
</dbReference>
<dbReference type="SMART" id="SM00358">
    <property type="entry name" value="DSRM"/>
    <property type="match status" value="1"/>
</dbReference>
<evidence type="ECO:0000256" key="6">
    <source>
        <dbReference type="ARBA" id="ARBA00022552"/>
    </source>
</evidence>
<evidence type="ECO:0000256" key="3">
    <source>
        <dbReference type="ARBA" id="ARBA00010183"/>
    </source>
</evidence>
<gene>
    <name evidence="15 18" type="primary">rnc</name>
    <name evidence="18" type="ORF">BLAHAN_05712</name>
</gene>
<dbReference type="EMBL" id="ABYU02000017">
    <property type="protein sequence ID" value="EEX21682.1"/>
    <property type="molecule type" value="Genomic_DNA"/>
</dbReference>
<dbReference type="GO" id="GO:0010468">
    <property type="term" value="P:regulation of gene expression"/>
    <property type="evidence" value="ECO:0007669"/>
    <property type="project" value="TreeGrafter"/>
</dbReference>
<name>C9L8J0_BLAHA</name>